<feature type="region of interest" description="Disordered" evidence="1">
    <location>
        <begin position="117"/>
        <end position="147"/>
    </location>
</feature>
<protein>
    <recommendedName>
        <fullName evidence="2">Formin GTPase-binding domain-containing protein</fullName>
    </recommendedName>
</protein>
<reference evidence="3 4" key="1">
    <citation type="journal article" date="2015" name="Sci. Rep.">
        <title>Chromosome-level genome map provides insights into diverse defense mechanisms in the medicinal fungus Ganoderma sinense.</title>
        <authorList>
            <person name="Zhu Y."/>
            <person name="Xu J."/>
            <person name="Sun C."/>
            <person name="Zhou S."/>
            <person name="Xu H."/>
            <person name="Nelson D.R."/>
            <person name="Qian J."/>
            <person name="Song J."/>
            <person name="Luo H."/>
            <person name="Xiang L."/>
            <person name="Li Y."/>
            <person name="Xu Z."/>
            <person name="Ji A."/>
            <person name="Wang L."/>
            <person name="Lu S."/>
            <person name="Hayward A."/>
            <person name="Sun W."/>
            <person name="Li X."/>
            <person name="Schwartz D.C."/>
            <person name="Wang Y."/>
            <person name="Chen S."/>
        </authorList>
    </citation>
    <scope>NUCLEOTIDE SEQUENCE [LARGE SCALE GENOMIC DNA]</scope>
    <source>
        <strain evidence="3 4">ZZ0214-1</strain>
    </source>
</reference>
<evidence type="ECO:0000313" key="4">
    <source>
        <dbReference type="Proteomes" id="UP000230002"/>
    </source>
</evidence>
<feature type="compositionally biased region" description="Pro residues" evidence="1">
    <location>
        <begin position="573"/>
        <end position="584"/>
    </location>
</feature>
<feature type="region of interest" description="Disordered" evidence="1">
    <location>
        <begin position="1"/>
        <end position="20"/>
    </location>
</feature>
<dbReference type="EMBL" id="AYKW01000003">
    <property type="protein sequence ID" value="PIL35423.1"/>
    <property type="molecule type" value="Genomic_DNA"/>
</dbReference>
<evidence type="ECO:0000256" key="1">
    <source>
        <dbReference type="SAM" id="MobiDB-lite"/>
    </source>
</evidence>
<organism evidence="3 4">
    <name type="scientific">Ganoderma sinense ZZ0214-1</name>
    <dbReference type="NCBI Taxonomy" id="1077348"/>
    <lineage>
        <taxon>Eukaryota</taxon>
        <taxon>Fungi</taxon>
        <taxon>Dikarya</taxon>
        <taxon>Basidiomycota</taxon>
        <taxon>Agaricomycotina</taxon>
        <taxon>Agaricomycetes</taxon>
        <taxon>Polyporales</taxon>
        <taxon>Polyporaceae</taxon>
        <taxon>Ganoderma</taxon>
    </lineage>
</organism>
<feature type="compositionally biased region" description="Polar residues" evidence="1">
    <location>
        <begin position="639"/>
        <end position="650"/>
    </location>
</feature>
<dbReference type="OrthoDB" id="2155261at2759"/>
<dbReference type="InterPro" id="IPR010473">
    <property type="entry name" value="GTPase-bd"/>
</dbReference>
<dbReference type="InterPro" id="IPR016024">
    <property type="entry name" value="ARM-type_fold"/>
</dbReference>
<dbReference type="SUPFAM" id="SSF48371">
    <property type="entry name" value="ARM repeat"/>
    <property type="match status" value="1"/>
</dbReference>
<dbReference type="GO" id="GO:0003779">
    <property type="term" value="F:actin binding"/>
    <property type="evidence" value="ECO:0007669"/>
    <property type="project" value="InterPro"/>
</dbReference>
<feature type="compositionally biased region" description="Low complexity" evidence="1">
    <location>
        <begin position="1"/>
        <end position="15"/>
    </location>
</feature>
<feature type="region of interest" description="Disordered" evidence="1">
    <location>
        <begin position="572"/>
        <end position="650"/>
    </location>
</feature>
<comment type="caution">
    <text evidence="3">The sequence shown here is derived from an EMBL/GenBank/DDBJ whole genome shotgun (WGS) entry which is preliminary data.</text>
</comment>
<keyword evidence="4" id="KW-1185">Reference proteome</keyword>
<feature type="domain" description="Formin GTPase-binding" evidence="2">
    <location>
        <begin position="62"/>
        <end position="328"/>
    </location>
</feature>
<sequence>MFKSILPSRRIPSSSDFQMLTSPIDSAESDANGKENYFAIPYDTTTTNNAKPKTEKRKKMKGKALPEQETPQDFDRLLDELQIPSTLRPKLATMDPTVKAAFLKSSHVLAQMKPAPAPLTPRTLRRVHSSESMLSSPRPQKPSLEEYDLTETPLIPMALGTSHSRGKSLDVRRQAMEPKPAPIAPLKVSKDKKKSSTTTPEKYVNILLSQSSTNMDIEVIKKLRLLLRNESASWTEAFIQHGGYDAILTRLNEILDVEWREEQHDDQILHELLRCVKALSTSAVGCVALRDHCPAPFDKLITLLYSDKKPGDVPIRQLIVELLLGLFDLYPPSSLPSTGSPAAALSHSRSRSVPWELSATAMSSTSNLVVLPRPHATLFSLIKTLLLTPAPLPSEAPGTPLEPHAFIEDLHRPRVYKTYLQELSDVCRDYFWVFCHPSNTVWDLHETDEAKVEKPRAPGGMTGGVEFEAMCYMTMHFKFLNAIASHVRALNLPKDHEHSAYRFHQDMFQSGIERIISVARKASTTYYPTLHLEIARYVAAAGLSGIEVPWSLSRMIGQPPTAMRKHTFVAAPTPVPVGLPPRTPPSRSTPTTPTKRSMPPPGFAGYDSRPQPGQSVYPSGYAAAQSRTSIDIERGRTPAPQSRKVTPMFN</sequence>
<name>A0A2G8SNX3_9APHY</name>
<dbReference type="Pfam" id="PF06371">
    <property type="entry name" value="Drf_GBD"/>
    <property type="match status" value="1"/>
</dbReference>
<dbReference type="Gene3D" id="1.25.10.10">
    <property type="entry name" value="Leucine-rich Repeat Variant"/>
    <property type="match status" value="1"/>
</dbReference>
<gene>
    <name evidence="3" type="ORF">GSI_02150</name>
</gene>
<dbReference type="InterPro" id="IPR011989">
    <property type="entry name" value="ARM-like"/>
</dbReference>
<feature type="compositionally biased region" description="Low complexity" evidence="1">
    <location>
        <begin position="585"/>
        <end position="597"/>
    </location>
</feature>
<accession>A0A2G8SNX3</accession>
<dbReference type="GO" id="GO:0031267">
    <property type="term" value="F:small GTPase binding"/>
    <property type="evidence" value="ECO:0007669"/>
    <property type="project" value="InterPro"/>
</dbReference>
<evidence type="ECO:0000259" key="2">
    <source>
        <dbReference type="SMART" id="SM01140"/>
    </source>
</evidence>
<feature type="region of interest" description="Disordered" evidence="1">
    <location>
        <begin position="42"/>
        <end position="67"/>
    </location>
</feature>
<dbReference type="SMART" id="SM01140">
    <property type="entry name" value="Drf_GBD"/>
    <property type="match status" value="1"/>
</dbReference>
<feature type="region of interest" description="Disordered" evidence="1">
    <location>
        <begin position="177"/>
        <end position="196"/>
    </location>
</feature>
<dbReference type="GO" id="GO:0030036">
    <property type="term" value="P:actin cytoskeleton organization"/>
    <property type="evidence" value="ECO:0007669"/>
    <property type="project" value="InterPro"/>
</dbReference>
<dbReference type="AlphaFoldDB" id="A0A2G8SNX3"/>
<proteinExistence type="predicted"/>
<evidence type="ECO:0000313" key="3">
    <source>
        <dbReference type="EMBL" id="PIL35423.1"/>
    </source>
</evidence>
<dbReference type="Proteomes" id="UP000230002">
    <property type="component" value="Unassembled WGS sequence"/>
</dbReference>